<dbReference type="GO" id="GO:0046872">
    <property type="term" value="F:metal ion binding"/>
    <property type="evidence" value="ECO:0007669"/>
    <property type="project" value="UniProtKB-KW"/>
</dbReference>
<dbReference type="PROSITE" id="PS51007">
    <property type="entry name" value="CYTC"/>
    <property type="match status" value="1"/>
</dbReference>
<evidence type="ECO:0000256" key="6">
    <source>
        <dbReference type="PROSITE-ProRule" id="PRU00433"/>
    </source>
</evidence>
<protein>
    <submittedName>
        <fullName evidence="8">Cytochrome c</fullName>
    </submittedName>
</protein>
<sequence length="171" mass="17900">MFDTMTLTKVIGGLCGTFLVFLLGSWAGDLIYATGGGHGDHAQAYVIEVASADASEEVVEEVDFSLIMASASAADGEGVWRNCRSCHSLEPGVNSTGPSLYGVVGRPVGAAEGFNYSGSLVAVADVWDADHLNGFLENPKGYAPGTAMGYNGLRKIEDRANLIAYLDSLDD</sequence>
<keyword evidence="4" id="KW-0249">Electron transport</keyword>
<keyword evidence="2 6" id="KW-0349">Heme</keyword>
<dbReference type="InterPro" id="IPR036909">
    <property type="entry name" value="Cyt_c-like_dom_sf"/>
</dbReference>
<evidence type="ECO:0000256" key="5">
    <source>
        <dbReference type="ARBA" id="ARBA00023004"/>
    </source>
</evidence>
<feature type="domain" description="Cytochrome c" evidence="7">
    <location>
        <begin position="71"/>
        <end position="170"/>
    </location>
</feature>
<dbReference type="Gene3D" id="1.10.760.10">
    <property type="entry name" value="Cytochrome c-like domain"/>
    <property type="match status" value="1"/>
</dbReference>
<dbReference type="PANTHER" id="PTHR11961">
    <property type="entry name" value="CYTOCHROME C"/>
    <property type="match status" value="1"/>
</dbReference>
<evidence type="ECO:0000256" key="3">
    <source>
        <dbReference type="ARBA" id="ARBA00022723"/>
    </source>
</evidence>
<dbReference type="Proteomes" id="UP000238007">
    <property type="component" value="Unassembled WGS sequence"/>
</dbReference>
<keyword evidence="9" id="KW-1185">Reference proteome</keyword>
<dbReference type="RefSeq" id="WP_106356932.1">
    <property type="nucleotide sequence ID" value="NZ_PVTP01000004.1"/>
</dbReference>
<proteinExistence type="predicted"/>
<keyword evidence="3 6" id="KW-0479">Metal-binding</keyword>
<organism evidence="8 9">
    <name type="scientific">Yoonia maritima</name>
    <dbReference type="NCBI Taxonomy" id="1435347"/>
    <lineage>
        <taxon>Bacteria</taxon>
        <taxon>Pseudomonadati</taxon>
        <taxon>Pseudomonadota</taxon>
        <taxon>Alphaproteobacteria</taxon>
        <taxon>Rhodobacterales</taxon>
        <taxon>Paracoccaceae</taxon>
        <taxon>Yoonia</taxon>
    </lineage>
</organism>
<evidence type="ECO:0000256" key="2">
    <source>
        <dbReference type="ARBA" id="ARBA00022617"/>
    </source>
</evidence>
<keyword evidence="1" id="KW-0813">Transport</keyword>
<dbReference type="PRINTS" id="PR00604">
    <property type="entry name" value="CYTCHRMECIAB"/>
</dbReference>
<dbReference type="GO" id="GO:0009055">
    <property type="term" value="F:electron transfer activity"/>
    <property type="evidence" value="ECO:0007669"/>
    <property type="project" value="InterPro"/>
</dbReference>
<evidence type="ECO:0000256" key="1">
    <source>
        <dbReference type="ARBA" id="ARBA00022448"/>
    </source>
</evidence>
<evidence type="ECO:0000313" key="9">
    <source>
        <dbReference type="Proteomes" id="UP000238007"/>
    </source>
</evidence>
<dbReference type="EMBL" id="PVTP01000004">
    <property type="protein sequence ID" value="PRY78116.1"/>
    <property type="molecule type" value="Genomic_DNA"/>
</dbReference>
<keyword evidence="5 6" id="KW-0408">Iron</keyword>
<comment type="caution">
    <text evidence="8">The sequence shown here is derived from an EMBL/GenBank/DDBJ whole genome shotgun (WGS) entry which is preliminary data.</text>
</comment>
<evidence type="ECO:0000256" key="4">
    <source>
        <dbReference type="ARBA" id="ARBA00022982"/>
    </source>
</evidence>
<reference evidence="8 9" key="1">
    <citation type="submission" date="2018-03" db="EMBL/GenBank/DDBJ databases">
        <title>Genomic Encyclopedia of Archaeal and Bacterial Type Strains, Phase II (KMG-II): from individual species to whole genera.</title>
        <authorList>
            <person name="Goeker M."/>
        </authorList>
    </citation>
    <scope>NUCLEOTIDE SEQUENCE [LARGE SCALE GENOMIC DNA]</scope>
    <source>
        <strain evidence="8 9">DSM 101533</strain>
    </source>
</reference>
<evidence type="ECO:0000259" key="7">
    <source>
        <dbReference type="PROSITE" id="PS51007"/>
    </source>
</evidence>
<dbReference type="InterPro" id="IPR009056">
    <property type="entry name" value="Cyt_c-like_dom"/>
</dbReference>
<dbReference type="GO" id="GO:0020037">
    <property type="term" value="F:heme binding"/>
    <property type="evidence" value="ECO:0007669"/>
    <property type="project" value="InterPro"/>
</dbReference>
<evidence type="ECO:0000313" key="8">
    <source>
        <dbReference type="EMBL" id="PRY78116.1"/>
    </source>
</evidence>
<dbReference type="AlphaFoldDB" id="A0A2T0VZY2"/>
<dbReference type="OrthoDB" id="9805828at2"/>
<dbReference type="InterPro" id="IPR002327">
    <property type="entry name" value="Cyt_c_1A/1B"/>
</dbReference>
<name>A0A2T0VZY2_9RHOB</name>
<dbReference type="SUPFAM" id="SSF46626">
    <property type="entry name" value="Cytochrome c"/>
    <property type="match status" value="1"/>
</dbReference>
<accession>A0A2T0VZY2</accession>
<gene>
    <name evidence="8" type="ORF">CLV80_10479</name>
</gene>